<dbReference type="OrthoDB" id="9792686at2"/>
<comment type="catalytic activity">
    <reaction evidence="1">
        <text>ATP + protein L-histidine = ADP + protein N-phospho-L-histidine.</text>
        <dbReference type="EC" id="2.7.13.3"/>
    </reaction>
</comment>
<evidence type="ECO:0000259" key="16">
    <source>
        <dbReference type="PROSITE" id="PS50109"/>
    </source>
</evidence>
<dbReference type="InterPro" id="IPR029151">
    <property type="entry name" value="Sensor-like_sf"/>
</dbReference>
<evidence type="ECO:0000313" key="17">
    <source>
        <dbReference type="EMBL" id="CUB02319.1"/>
    </source>
</evidence>
<evidence type="ECO:0000256" key="13">
    <source>
        <dbReference type="ARBA" id="ARBA00023136"/>
    </source>
</evidence>
<keyword evidence="10" id="KW-0067">ATP-binding</keyword>
<keyword evidence="7 15" id="KW-0812">Transmembrane</keyword>
<dbReference type="GO" id="GO:0005524">
    <property type="term" value="F:ATP binding"/>
    <property type="evidence" value="ECO:0007669"/>
    <property type="project" value="UniProtKB-KW"/>
</dbReference>
<dbReference type="InterPro" id="IPR036890">
    <property type="entry name" value="HATPase_C_sf"/>
</dbReference>
<name>A0A0K6IGT1_9GAMM</name>
<reference evidence="18" key="1">
    <citation type="submission" date="2015-08" db="EMBL/GenBank/DDBJ databases">
        <authorList>
            <person name="Varghese N."/>
        </authorList>
    </citation>
    <scope>NUCLEOTIDE SEQUENCE [LARGE SCALE GENOMIC DNA]</scope>
    <source>
        <strain evidence="18">JCM 18476</strain>
    </source>
</reference>
<keyword evidence="18" id="KW-1185">Reference proteome</keyword>
<dbReference type="Gene3D" id="3.30.565.10">
    <property type="entry name" value="Histidine kinase-like ATPase, C-terminal domain"/>
    <property type="match status" value="1"/>
</dbReference>
<organism evidence="17 18">
    <name type="scientific">Marinomonas fungiae</name>
    <dbReference type="NCBI Taxonomy" id="1137284"/>
    <lineage>
        <taxon>Bacteria</taxon>
        <taxon>Pseudomonadati</taxon>
        <taxon>Pseudomonadota</taxon>
        <taxon>Gammaproteobacteria</taxon>
        <taxon>Oceanospirillales</taxon>
        <taxon>Oceanospirillaceae</taxon>
        <taxon>Marinomonas</taxon>
    </lineage>
</organism>
<evidence type="ECO:0000256" key="14">
    <source>
        <dbReference type="SAM" id="Coils"/>
    </source>
</evidence>
<dbReference type="GO" id="GO:0000160">
    <property type="term" value="P:phosphorelay signal transduction system"/>
    <property type="evidence" value="ECO:0007669"/>
    <property type="project" value="UniProtKB-KW"/>
</dbReference>
<proteinExistence type="predicted"/>
<dbReference type="Pfam" id="PF17203">
    <property type="entry name" value="sCache_3_2"/>
    <property type="match status" value="1"/>
</dbReference>
<feature type="domain" description="Histidine kinase" evidence="16">
    <location>
        <begin position="337"/>
        <end position="532"/>
    </location>
</feature>
<keyword evidence="11 15" id="KW-1133">Transmembrane helix</keyword>
<comment type="subcellular location">
    <subcellularLocation>
        <location evidence="2">Cell membrane</location>
        <topology evidence="2">Multi-pass membrane protein</topology>
    </subcellularLocation>
</comment>
<protein>
    <recommendedName>
        <fullName evidence="3">histidine kinase</fullName>
        <ecNumber evidence="3">2.7.13.3</ecNumber>
    </recommendedName>
</protein>
<dbReference type="STRING" id="1137284.GCA_001418205_00151"/>
<keyword evidence="8" id="KW-0547">Nucleotide-binding</keyword>
<evidence type="ECO:0000256" key="7">
    <source>
        <dbReference type="ARBA" id="ARBA00022692"/>
    </source>
</evidence>
<gene>
    <name evidence="17" type="ORF">Ga0061065_101152</name>
</gene>
<evidence type="ECO:0000256" key="11">
    <source>
        <dbReference type="ARBA" id="ARBA00022989"/>
    </source>
</evidence>
<dbReference type="GO" id="GO:0005886">
    <property type="term" value="C:plasma membrane"/>
    <property type="evidence" value="ECO:0007669"/>
    <property type="project" value="UniProtKB-SubCell"/>
</dbReference>
<evidence type="ECO:0000256" key="4">
    <source>
        <dbReference type="ARBA" id="ARBA00022475"/>
    </source>
</evidence>
<dbReference type="EC" id="2.7.13.3" evidence="3"/>
<accession>A0A0K6IGT1</accession>
<keyword evidence="12" id="KW-0902">Two-component regulatory system</keyword>
<evidence type="ECO:0000256" key="12">
    <source>
        <dbReference type="ARBA" id="ARBA00023012"/>
    </source>
</evidence>
<evidence type="ECO:0000256" key="15">
    <source>
        <dbReference type="SAM" id="Phobius"/>
    </source>
</evidence>
<dbReference type="Pfam" id="PF02518">
    <property type="entry name" value="HATPase_c"/>
    <property type="match status" value="1"/>
</dbReference>
<dbReference type="InterPro" id="IPR004358">
    <property type="entry name" value="Sig_transdc_His_kin-like_C"/>
</dbReference>
<dbReference type="PROSITE" id="PS50109">
    <property type="entry name" value="HIS_KIN"/>
    <property type="match status" value="1"/>
</dbReference>
<dbReference type="PANTHER" id="PTHR43065:SF10">
    <property type="entry name" value="PEROXIDE STRESS-ACTIVATED HISTIDINE KINASE MAK3"/>
    <property type="match status" value="1"/>
</dbReference>
<dbReference type="Gene3D" id="3.30.450.20">
    <property type="entry name" value="PAS domain"/>
    <property type="match status" value="2"/>
</dbReference>
<dbReference type="RefSeq" id="WP_082443646.1">
    <property type="nucleotide sequence ID" value="NZ_CYHG01000001.1"/>
</dbReference>
<evidence type="ECO:0000256" key="3">
    <source>
        <dbReference type="ARBA" id="ARBA00012438"/>
    </source>
</evidence>
<evidence type="ECO:0000256" key="8">
    <source>
        <dbReference type="ARBA" id="ARBA00022741"/>
    </source>
</evidence>
<dbReference type="PRINTS" id="PR00344">
    <property type="entry name" value="BCTRLSENSOR"/>
</dbReference>
<keyword evidence="5" id="KW-0597">Phosphoprotein</keyword>
<dbReference type="SUPFAM" id="SSF103190">
    <property type="entry name" value="Sensory domain-like"/>
    <property type="match status" value="1"/>
</dbReference>
<keyword evidence="4" id="KW-1003">Cell membrane</keyword>
<evidence type="ECO:0000256" key="2">
    <source>
        <dbReference type="ARBA" id="ARBA00004651"/>
    </source>
</evidence>
<keyword evidence="14" id="KW-0175">Coiled coil</keyword>
<feature type="transmembrane region" description="Helical" evidence="15">
    <location>
        <begin position="176"/>
        <end position="195"/>
    </location>
</feature>
<keyword evidence="13 15" id="KW-0472">Membrane</keyword>
<keyword evidence="9 17" id="KW-0418">Kinase</keyword>
<dbReference type="InterPro" id="IPR003594">
    <property type="entry name" value="HATPase_dom"/>
</dbReference>
<keyword evidence="6" id="KW-0808">Transferase</keyword>
<dbReference type="AlphaFoldDB" id="A0A0K6IGT1"/>
<evidence type="ECO:0000313" key="18">
    <source>
        <dbReference type="Proteomes" id="UP000182769"/>
    </source>
</evidence>
<dbReference type="InterPro" id="IPR033463">
    <property type="entry name" value="sCache_3"/>
</dbReference>
<dbReference type="EMBL" id="CYHG01000001">
    <property type="protein sequence ID" value="CUB02319.1"/>
    <property type="molecule type" value="Genomic_DNA"/>
</dbReference>
<dbReference type="SMART" id="SM00387">
    <property type="entry name" value="HATPase_c"/>
    <property type="match status" value="1"/>
</dbReference>
<sequence length="535" mass="59569">MNANTMTLKSYLTAIILFTITLIIAVSGGLMVFVTKQTYLDGVSQRGIELAKVLANDGHVIQATQRSNQGTFESIRDYIETIRSKTDASYIVVTNKNGIRLSHPEQERVGETFIGEDIQATLKQGLTRTTVATGSLGSAIRNFAPIQMNDQVIGAVSIGYLNQSITDLLFNYYLEAILWLGFIYISAIVLTLSLLSKLKRTFLEYEPEEIVQRFKEHSLLLGSIREGIIAIDRQHKITAINDAASYWLAPDQDHEKLIGLPLEELSQGLSLLIVDSLSNRNKHSITLGRHDFAASLYPLNDQSTDSGYLIVLNHEQDMSELEQELARTTAYAHQLRAKTHEHNNKLNVISGLLQAGKTQAAIDYLQQESDLHQNMLGALVKSIENSPVAGMLLSKYNYASEHQIAFTLDEDSQLKNYDQSVNDDLISLIGNLLENAFYAAQNNPNAQASTDVFISDRTNFLMITVEDSGLGVDEKIAQRIFDLGISSKPDSSQHGVGLYLVSRIVKRYNGSLDWERSDANTTVFSVYLDKRELEP</sequence>
<dbReference type="PANTHER" id="PTHR43065">
    <property type="entry name" value="SENSOR HISTIDINE KINASE"/>
    <property type="match status" value="1"/>
</dbReference>
<dbReference type="GO" id="GO:0004673">
    <property type="term" value="F:protein histidine kinase activity"/>
    <property type="evidence" value="ECO:0007669"/>
    <property type="project" value="UniProtKB-EC"/>
</dbReference>
<evidence type="ECO:0000256" key="5">
    <source>
        <dbReference type="ARBA" id="ARBA00022553"/>
    </source>
</evidence>
<dbReference type="InterPro" id="IPR005467">
    <property type="entry name" value="His_kinase_dom"/>
</dbReference>
<evidence type="ECO:0000256" key="1">
    <source>
        <dbReference type="ARBA" id="ARBA00000085"/>
    </source>
</evidence>
<feature type="transmembrane region" description="Helical" evidence="15">
    <location>
        <begin position="12"/>
        <end position="34"/>
    </location>
</feature>
<evidence type="ECO:0000256" key="6">
    <source>
        <dbReference type="ARBA" id="ARBA00022679"/>
    </source>
</evidence>
<dbReference type="Gene3D" id="1.10.287.130">
    <property type="match status" value="1"/>
</dbReference>
<evidence type="ECO:0000256" key="10">
    <source>
        <dbReference type="ARBA" id="ARBA00022840"/>
    </source>
</evidence>
<feature type="coiled-coil region" evidence="14">
    <location>
        <begin position="311"/>
        <end position="338"/>
    </location>
</feature>
<dbReference type="SUPFAM" id="SSF55874">
    <property type="entry name" value="ATPase domain of HSP90 chaperone/DNA topoisomerase II/histidine kinase"/>
    <property type="match status" value="1"/>
</dbReference>
<evidence type="ECO:0000256" key="9">
    <source>
        <dbReference type="ARBA" id="ARBA00022777"/>
    </source>
</evidence>
<dbReference type="Proteomes" id="UP000182769">
    <property type="component" value="Unassembled WGS sequence"/>
</dbReference>